<evidence type="ECO:0000313" key="2">
    <source>
        <dbReference type="EMBL" id="EEA05604.1"/>
    </source>
</evidence>
<sequence>MGSILGIETHDTPAYDIIARPTAESLYTLEIWKLHPHFSALVPFNKTELNSAFRALGEYIGVVGDKPKNSANEDIAMMVPILVQDFVNPLDNIKLENNTIHNADFLMEFFIPNVYNNITEVPRPLPNQTIHLLASETSILAVSKFSGLIRGITERKYQMALRNLKRDLKEIFGHESDIDSAPHSLAVYNPPWTLPWFRHNEVWIKIDHFLSIEEINKTISNHSMHQFNLV</sequence>
<name>B6AB52_CRYMR</name>
<dbReference type="Proteomes" id="UP000001460">
    <property type="component" value="Unassembled WGS sequence"/>
</dbReference>
<evidence type="ECO:0000256" key="1">
    <source>
        <dbReference type="ARBA" id="ARBA00009817"/>
    </source>
</evidence>
<dbReference type="OrthoDB" id="6424451at2759"/>
<comment type="similarity">
    <text evidence="1">Belongs to the HEBP family.</text>
</comment>
<dbReference type="SUPFAM" id="SSF55136">
    <property type="entry name" value="Probable bacterial effector-binding domain"/>
    <property type="match status" value="1"/>
</dbReference>
<dbReference type="GeneID" id="6995151"/>
<organism evidence="2 3">
    <name type="scientific">Cryptosporidium muris (strain RN66)</name>
    <dbReference type="NCBI Taxonomy" id="441375"/>
    <lineage>
        <taxon>Eukaryota</taxon>
        <taxon>Sar</taxon>
        <taxon>Alveolata</taxon>
        <taxon>Apicomplexa</taxon>
        <taxon>Conoidasida</taxon>
        <taxon>Coccidia</taxon>
        <taxon>Eucoccidiorida</taxon>
        <taxon>Eimeriorina</taxon>
        <taxon>Cryptosporidiidae</taxon>
        <taxon>Cryptosporidium</taxon>
    </lineage>
</organism>
<dbReference type="AlphaFoldDB" id="B6AB52"/>
<dbReference type="PANTHER" id="PTHR11220">
    <property type="entry name" value="HEME-BINDING PROTEIN-RELATED"/>
    <property type="match status" value="1"/>
</dbReference>
<keyword evidence="3" id="KW-1185">Reference proteome</keyword>
<dbReference type="PANTHER" id="PTHR11220:SF1">
    <property type="entry name" value="HEME-BINDING PROTEIN 2"/>
    <property type="match status" value="1"/>
</dbReference>
<dbReference type="Gene3D" id="3.20.80.10">
    <property type="entry name" value="Regulatory factor, effector binding domain"/>
    <property type="match status" value="1"/>
</dbReference>
<dbReference type="InterPro" id="IPR011256">
    <property type="entry name" value="Reg_factor_effector_dom_sf"/>
</dbReference>
<proteinExistence type="inferred from homology"/>
<dbReference type="VEuPathDB" id="CryptoDB:CMU_026110"/>
<reference evidence="2" key="1">
    <citation type="submission" date="2008-06" db="EMBL/GenBank/DDBJ databases">
        <authorList>
            <person name="Lorenzi H."/>
            <person name="Inman J."/>
            <person name="Miller J."/>
            <person name="Schobel S."/>
            <person name="Amedeo P."/>
            <person name="Caler E.V."/>
            <person name="da Silva J."/>
        </authorList>
    </citation>
    <scope>NUCLEOTIDE SEQUENCE [LARGE SCALE GENOMIC DNA]</scope>
    <source>
        <strain evidence="2">RN66</strain>
    </source>
</reference>
<dbReference type="RefSeq" id="XP_002139953.1">
    <property type="nucleotide sequence ID" value="XM_002139917.1"/>
</dbReference>
<evidence type="ECO:0000313" key="3">
    <source>
        <dbReference type="Proteomes" id="UP000001460"/>
    </source>
</evidence>
<gene>
    <name evidence="2" type="ORF">CMU_026110</name>
</gene>
<dbReference type="EMBL" id="DS989727">
    <property type="protein sequence ID" value="EEA05604.1"/>
    <property type="molecule type" value="Genomic_DNA"/>
</dbReference>
<protein>
    <submittedName>
        <fullName evidence="2">SOUL heme-binding protein, putative</fullName>
    </submittedName>
</protein>
<dbReference type="InterPro" id="IPR006917">
    <property type="entry name" value="SOUL_heme-bd"/>
</dbReference>
<accession>B6AB52</accession>
<dbReference type="Pfam" id="PF04832">
    <property type="entry name" value="SOUL"/>
    <property type="match status" value="1"/>
</dbReference>